<dbReference type="OrthoDB" id="4546644at2"/>
<evidence type="ECO:0000313" key="1">
    <source>
        <dbReference type="EMBL" id="GEM40081.1"/>
    </source>
</evidence>
<protein>
    <submittedName>
        <fullName evidence="1">Uncharacterized protein</fullName>
    </submittedName>
</protein>
<keyword evidence="2" id="KW-1185">Reference proteome</keyword>
<evidence type="ECO:0000313" key="2">
    <source>
        <dbReference type="Proteomes" id="UP000321424"/>
    </source>
</evidence>
<reference evidence="1 2" key="1">
    <citation type="submission" date="2019-07" db="EMBL/GenBank/DDBJ databases">
        <title>Whole genome shotgun sequence of Nocardia ninae NBRC 108245.</title>
        <authorList>
            <person name="Hosoyama A."/>
            <person name="Uohara A."/>
            <person name="Ohji S."/>
            <person name="Ichikawa N."/>
        </authorList>
    </citation>
    <scope>NUCLEOTIDE SEQUENCE [LARGE SCALE GENOMIC DNA]</scope>
    <source>
        <strain evidence="1 2">NBRC 108245</strain>
    </source>
</reference>
<sequence length="158" mass="17461">MGNSELLPDNRAAALESQRRFYQVTCGLPARVRPDLARVVFTVGSVGAVMMPAHLGTRVRAGLLVPDKEQVVPIVSHPRSKRWWFLVHPDIPRAAALLAELFRHHVSVVPVGYEVALPSPFGSEIGRREWVREPSSGFRPSGVLVVEATRACLSPLRR</sequence>
<name>A0A511MI03_9NOCA</name>
<dbReference type="Proteomes" id="UP000321424">
    <property type="component" value="Unassembled WGS sequence"/>
</dbReference>
<organism evidence="1 2">
    <name type="scientific">Nocardia ninae NBRC 108245</name>
    <dbReference type="NCBI Taxonomy" id="1210091"/>
    <lineage>
        <taxon>Bacteria</taxon>
        <taxon>Bacillati</taxon>
        <taxon>Actinomycetota</taxon>
        <taxon>Actinomycetes</taxon>
        <taxon>Mycobacteriales</taxon>
        <taxon>Nocardiaceae</taxon>
        <taxon>Nocardia</taxon>
    </lineage>
</organism>
<gene>
    <name evidence="1" type="ORF">NN4_46000</name>
</gene>
<dbReference type="AlphaFoldDB" id="A0A511MI03"/>
<dbReference type="EMBL" id="BJXA01000032">
    <property type="protein sequence ID" value="GEM40081.1"/>
    <property type="molecule type" value="Genomic_DNA"/>
</dbReference>
<proteinExistence type="predicted"/>
<accession>A0A511MI03</accession>
<comment type="caution">
    <text evidence="1">The sequence shown here is derived from an EMBL/GenBank/DDBJ whole genome shotgun (WGS) entry which is preliminary data.</text>
</comment>